<reference evidence="2" key="1">
    <citation type="submission" date="2020-08" db="EMBL/GenBank/DDBJ databases">
        <title>Lewinella bacteria from marine environments.</title>
        <authorList>
            <person name="Zhong Y."/>
        </authorList>
    </citation>
    <scope>NUCLEOTIDE SEQUENCE</scope>
    <source>
        <strain evidence="2">KCTC 42187</strain>
    </source>
</reference>
<feature type="compositionally biased region" description="Basic and acidic residues" evidence="1">
    <location>
        <begin position="80"/>
        <end position="90"/>
    </location>
</feature>
<protein>
    <submittedName>
        <fullName evidence="2">Uncharacterized protein</fullName>
    </submittedName>
</protein>
<organism evidence="2 3">
    <name type="scientific">Neolewinella lacunae</name>
    <dbReference type="NCBI Taxonomy" id="1517758"/>
    <lineage>
        <taxon>Bacteria</taxon>
        <taxon>Pseudomonadati</taxon>
        <taxon>Bacteroidota</taxon>
        <taxon>Saprospiria</taxon>
        <taxon>Saprospirales</taxon>
        <taxon>Lewinellaceae</taxon>
        <taxon>Neolewinella</taxon>
    </lineage>
</organism>
<proteinExistence type="predicted"/>
<dbReference type="Proteomes" id="UP000650081">
    <property type="component" value="Unassembled WGS sequence"/>
</dbReference>
<comment type="caution">
    <text evidence="2">The sequence shown here is derived from an EMBL/GenBank/DDBJ whole genome shotgun (WGS) entry which is preliminary data.</text>
</comment>
<dbReference type="RefSeq" id="WP_187467158.1">
    <property type="nucleotide sequence ID" value="NZ_JACSIT010000118.1"/>
</dbReference>
<dbReference type="AlphaFoldDB" id="A0A923PJ60"/>
<evidence type="ECO:0000313" key="3">
    <source>
        <dbReference type="Proteomes" id="UP000650081"/>
    </source>
</evidence>
<evidence type="ECO:0000256" key="1">
    <source>
        <dbReference type="SAM" id="MobiDB-lite"/>
    </source>
</evidence>
<gene>
    <name evidence="2" type="ORF">H9S92_13090</name>
</gene>
<keyword evidence="3" id="KW-1185">Reference proteome</keyword>
<feature type="region of interest" description="Disordered" evidence="1">
    <location>
        <begin position="75"/>
        <end position="98"/>
    </location>
</feature>
<name>A0A923PJ60_9BACT</name>
<sequence length="98" mass="11420">MPEVPGKKEDLTFLAQEADWLRNSIVTHRIDEKSGRFWVVMLYTDPADALRKLVRPITDYPTRERAEWHANLLQRQISADPRDPRPKNSSDADDLFSN</sequence>
<evidence type="ECO:0000313" key="2">
    <source>
        <dbReference type="EMBL" id="MBC6995108.1"/>
    </source>
</evidence>
<dbReference type="EMBL" id="JACSIT010000118">
    <property type="protein sequence ID" value="MBC6995108.1"/>
    <property type="molecule type" value="Genomic_DNA"/>
</dbReference>
<accession>A0A923PJ60</accession>